<keyword evidence="3" id="KW-0963">Cytoplasm</keyword>
<protein>
    <recommendedName>
        <fullName evidence="6">Translation initiation factor eIF2B subunit alpha</fullName>
    </recommendedName>
    <alternativeName>
        <fullName evidence="7">eIF2B GDP-GTP exchange factor subunit alpha</fullName>
    </alternativeName>
</protein>
<dbReference type="GO" id="GO:1903833">
    <property type="term" value="P:positive regulation of cellular response to amino acid starvation"/>
    <property type="evidence" value="ECO:0007669"/>
    <property type="project" value="EnsemblFungi"/>
</dbReference>
<dbReference type="GO" id="GO:1900036">
    <property type="term" value="P:positive regulation of cellular response to heat"/>
    <property type="evidence" value="ECO:0007669"/>
    <property type="project" value="EnsemblFungi"/>
</dbReference>
<dbReference type="STRING" id="149040.A0A194X7V0"/>
<dbReference type="InterPro" id="IPR051501">
    <property type="entry name" value="eIF2B_alpha/beta/delta"/>
</dbReference>
<dbReference type="Gene3D" id="3.40.50.10470">
    <property type="entry name" value="Translation initiation factor eif-2b, domain 2"/>
    <property type="match status" value="1"/>
</dbReference>
<evidence type="ECO:0000256" key="1">
    <source>
        <dbReference type="ARBA" id="ARBA00004514"/>
    </source>
</evidence>
<organism evidence="10 11">
    <name type="scientific">Mollisia scopiformis</name>
    <name type="common">Conifer needle endophyte fungus</name>
    <name type="synonym">Phialocephala scopiformis</name>
    <dbReference type="NCBI Taxonomy" id="149040"/>
    <lineage>
        <taxon>Eukaryota</taxon>
        <taxon>Fungi</taxon>
        <taxon>Dikarya</taxon>
        <taxon>Ascomycota</taxon>
        <taxon>Pezizomycotina</taxon>
        <taxon>Leotiomycetes</taxon>
        <taxon>Helotiales</taxon>
        <taxon>Mollisiaceae</taxon>
        <taxon>Mollisia</taxon>
    </lineage>
</organism>
<dbReference type="GO" id="GO:0005851">
    <property type="term" value="C:eukaryotic translation initiation factor 2B complex"/>
    <property type="evidence" value="ECO:0007669"/>
    <property type="project" value="EnsemblFungi"/>
</dbReference>
<sequence>MDSVGNVPPKTLTGTFDIVETYHRILEDDPEITMPVAAIEALVELLAQTDAVTVYETLDLIQTQSAFLKMNIPNSIPLQAGTELFQQYILSCLKPSKTSSGNFEAVRQHLVSNGRLFVHRAKNARDMIARHGQNYIRDGNIVLTHGGSRVVGALLRKAADVKRAGGNVRFKVIYVVKDQRSIECRTVIDSLRAKGIPVAEIDEGTVAYAMRKVDMVIVGAEGVVENGGIISRLGTFQIAQLAMAAKKPFYVAVETHKFVREFILSQDDMESDIDQKIIRFEPDYVEDPTPKTPIRNAVDFTPPKYIAALITENGPNVVAAVSEQLIFLYSV</sequence>
<comment type="subcellular location">
    <subcellularLocation>
        <location evidence="1">Cytoplasm</location>
        <location evidence="1">Cytosol</location>
    </subcellularLocation>
</comment>
<evidence type="ECO:0000313" key="11">
    <source>
        <dbReference type="Proteomes" id="UP000070700"/>
    </source>
</evidence>
<dbReference type="PANTHER" id="PTHR45860:SF1">
    <property type="entry name" value="TRANSLATION INITIATION FACTOR EIF-2B SUBUNIT ALPHA"/>
    <property type="match status" value="1"/>
</dbReference>
<dbReference type="EMBL" id="KQ947416">
    <property type="protein sequence ID" value="KUJ16179.1"/>
    <property type="molecule type" value="Genomic_DNA"/>
</dbReference>
<dbReference type="GeneID" id="28824770"/>
<evidence type="ECO:0000256" key="4">
    <source>
        <dbReference type="ARBA" id="ARBA00022540"/>
    </source>
</evidence>
<dbReference type="FunCoup" id="A0A194X7V0">
    <property type="interactions" value="1182"/>
</dbReference>
<evidence type="ECO:0000256" key="5">
    <source>
        <dbReference type="ARBA" id="ARBA00022917"/>
    </source>
</evidence>
<evidence type="ECO:0000256" key="7">
    <source>
        <dbReference type="ARBA" id="ARBA00044236"/>
    </source>
</evidence>
<dbReference type="InterPro" id="IPR042529">
    <property type="entry name" value="IF_2B-like_C"/>
</dbReference>
<dbReference type="OrthoDB" id="10249309at2759"/>
<keyword evidence="11" id="KW-1185">Reference proteome</keyword>
<dbReference type="PANTHER" id="PTHR45860">
    <property type="entry name" value="TRANSLATION INITIATION FACTOR EIF-2B SUBUNIT ALPHA"/>
    <property type="match status" value="1"/>
</dbReference>
<dbReference type="InterPro" id="IPR037171">
    <property type="entry name" value="NagB/RpiA_transferase-like"/>
</dbReference>
<dbReference type="Pfam" id="PF01008">
    <property type="entry name" value="IF-2B"/>
    <property type="match status" value="1"/>
</dbReference>
<evidence type="ECO:0000256" key="6">
    <source>
        <dbReference type="ARBA" id="ARBA00044208"/>
    </source>
</evidence>
<accession>A0A194X7V0</accession>
<dbReference type="GO" id="GO:0045948">
    <property type="term" value="P:positive regulation of translational initiation"/>
    <property type="evidence" value="ECO:0007669"/>
    <property type="project" value="EnsemblFungi"/>
</dbReference>
<dbReference type="GO" id="GO:1904262">
    <property type="term" value="P:negative regulation of TORC1 signaling"/>
    <property type="evidence" value="ECO:0007669"/>
    <property type="project" value="EnsemblFungi"/>
</dbReference>
<dbReference type="KEGG" id="psco:LY89DRAFT_685217"/>
<dbReference type="SUPFAM" id="SSF100950">
    <property type="entry name" value="NagB/RpiA/CoA transferase-like"/>
    <property type="match status" value="1"/>
</dbReference>
<keyword evidence="4 10" id="KW-0396">Initiation factor</keyword>
<dbReference type="RefSeq" id="XP_018070534.1">
    <property type="nucleotide sequence ID" value="XM_018215044.1"/>
</dbReference>
<dbReference type="InParanoid" id="A0A194X7V0"/>
<dbReference type="GO" id="GO:0005829">
    <property type="term" value="C:cytosol"/>
    <property type="evidence" value="ECO:0007669"/>
    <property type="project" value="UniProtKB-SubCell"/>
</dbReference>
<evidence type="ECO:0000256" key="2">
    <source>
        <dbReference type="ARBA" id="ARBA00007251"/>
    </source>
</evidence>
<dbReference type="Gene3D" id="1.20.120.1070">
    <property type="entry name" value="Translation initiation factor eIF-2B, N-terminal domain"/>
    <property type="match status" value="1"/>
</dbReference>
<reference evidence="10 11" key="1">
    <citation type="submission" date="2015-10" db="EMBL/GenBank/DDBJ databases">
        <title>Full genome of DAOMC 229536 Phialocephala scopiformis, a fungal endophyte of spruce producing the potent anti-insectan compound rugulosin.</title>
        <authorList>
            <consortium name="DOE Joint Genome Institute"/>
            <person name="Walker A.K."/>
            <person name="Frasz S.L."/>
            <person name="Seifert K.A."/>
            <person name="Miller J.D."/>
            <person name="Mondo S.J."/>
            <person name="Labutti K."/>
            <person name="Lipzen A."/>
            <person name="Dockter R."/>
            <person name="Kennedy M."/>
            <person name="Grigoriev I.V."/>
            <person name="Spatafora J.W."/>
        </authorList>
    </citation>
    <scope>NUCLEOTIDE SEQUENCE [LARGE SCALE GENOMIC DNA]</scope>
    <source>
        <strain evidence="10 11">CBS 120377</strain>
    </source>
</reference>
<dbReference type="GO" id="GO:0002183">
    <property type="term" value="P:cytoplasmic translational initiation"/>
    <property type="evidence" value="ECO:0007669"/>
    <property type="project" value="EnsemblFungi"/>
</dbReference>
<dbReference type="GO" id="GO:0005085">
    <property type="term" value="F:guanyl-nucleotide exchange factor activity"/>
    <property type="evidence" value="ECO:0007669"/>
    <property type="project" value="EnsemblFungi"/>
</dbReference>
<comment type="similarity">
    <text evidence="2 9">Belongs to the eIF-2B alpha/beta/delta subunits family.</text>
</comment>
<evidence type="ECO:0000256" key="3">
    <source>
        <dbReference type="ARBA" id="ARBA00022490"/>
    </source>
</evidence>
<keyword evidence="5" id="KW-0648">Protein biosynthesis</keyword>
<proteinExistence type="inferred from homology"/>
<dbReference type="FunFam" id="1.20.120.1070:FF:000002">
    <property type="entry name" value="Translation initiation factor eIF-2B subunit alpha"/>
    <property type="match status" value="1"/>
</dbReference>
<comment type="subunit">
    <text evidence="8">Component of the translation initiation factor 2B (eIF2B) complex which is a heterodecamer of two sets of five different subunits: alpha, beta, gamma, delta and epsilon. Subunits alpha, beta and delta comprise a regulatory subcomplex and subunits epsilon and gamma comprise a catalytic subcomplex. Within the complex, the hexameric regulatory complex resides at the center, with the two heterodimeric catalytic subcomplexes bound on opposite sides.</text>
</comment>
<evidence type="ECO:0000313" key="10">
    <source>
        <dbReference type="EMBL" id="KUJ16179.1"/>
    </source>
</evidence>
<dbReference type="AlphaFoldDB" id="A0A194X7V0"/>
<name>A0A194X7V0_MOLSC</name>
<dbReference type="InterPro" id="IPR042528">
    <property type="entry name" value="elF-2B_alpha_N"/>
</dbReference>
<gene>
    <name evidence="10" type="ORF">LY89DRAFT_685217</name>
</gene>
<dbReference type="Proteomes" id="UP000070700">
    <property type="component" value="Unassembled WGS sequence"/>
</dbReference>
<evidence type="ECO:0000256" key="9">
    <source>
        <dbReference type="RuleBase" id="RU003814"/>
    </source>
</evidence>
<evidence type="ECO:0000256" key="8">
    <source>
        <dbReference type="ARBA" id="ARBA00046432"/>
    </source>
</evidence>
<dbReference type="InterPro" id="IPR000649">
    <property type="entry name" value="IF-2B-related"/>
</dbReference>
<dbReference type="GO" id="GO:0003743">
    <property type="term" value="F:translation initiation factor activity"/>
    <property type="evidence" value="ECO:0007669"/>
    <property type="project" value="UniProtKB-KW"/>
</dbReference>